<keyword evidence="3" id="KW-1185">Reference proteome</keyword>
<evidence type="ECO:0000256" key="1">
    <source>
        <dbReference type="SAM" id="MobiDB-lite"/>
    </source>
</evidence>
<reference evidence="2 3" key="1">
    <citation type="submission" date="2020-02" db="EMBL/GenBank/DDBJ databases">
        <authorList>
            <person name="Ferguson B K."/>
        </authorList>
    </citation>
    <scope>NUCLEOTIDE SEQUENCE [LARGE SCALE GENOMIC DNA]</scope>
</reference>
<accession>A0A6H5J177</accession>
<proteinExistence type="predicted"/>
<dbReference type="AlphaFoldDB" id="A0A6H5J177"/>
<protein>
    <submittedName>
        <fullName evidence="2">Uncharacterized protein</fullName>
    </submittedName>
</protein>
<sequence length="231" mass="25943">MIIASDQQRMCLPYCLLASIILSGEVVPYQSKIRNLGLIIRQNSSSLSRLALYSLFLLLEYRVCVLAILAAHPALSVPSDDTADPARPFYVRGQQTGPEESSVLRDPGDEVVHPCGLGPRARQREYRVVILLRVSRRPSYDDAARVFPCVIVSVRASARSERRVQRRFNKVVFHLFNSYASLHLRARPHTSASQLPESEASFNSIRESDEALLSYPRTTHKGPRALFHSVT</sequence>
<evidence type="ECO:0000313" key="3">
    <source>
        <dbReference type="Proteomes" id="UP000479190"/>
    </source>
</evidence>
<feature type="region of interest" description="Disordered" evidence="1">
    <location>
        <begin position="87"/>
        <end position="106"/>
    </location>
</feature>
<dbReference type="EMBL" id="CADCXV010001268">
    <property type="protein sequence ID" value="CAB0043092.1"/>
    <property type="molecule type" value="Genomic_DNA"/>
</dbReference>
<name>A0A6H5J177_9HYME</name>
<organism evidence="2 3">
    <name type="scientific">Trichogramma brassicae</name>
    <dbReference type="NCBI Taxonomy" id="86971"/>
    <lineage>
        <taxon>Eukaryota</taxon>
        <taxon>Metazoa</taxon>
        <taxon>Ecdysozoa</taxon>
        <taxon>Arthropoda</taxon>
        <taxon>Hexapoda</taxon>
        <taxon>Insecta</taxon>
        <taxon>Pterygota</taxon>
        <taxon>Neoptera</taxon>
        <taxon>Endopterygota</taxon>
        <taxon>Hymenoptera</taxon>
        <taxon>Apocrita</taxon>
        <taxon>Proctotrupomorpha</taxon>
        <taxon>Chalcidoidea</taxon>
        <taxon>Trichogrammatidae</taxon>
        <taxon>Trichogramma</taxon>
    </lineage>
</organism>
<dbReference type="Proteomes" id="UP000479190">
    <property type="component" value="Unassembled WGS sequence"/>
</dbReference>
<evidence type="ECO:0000313" key="2">
    <source>
        <dbReference type="EMBL" id="CAB0043092.1"/>
    </source>
</evidence>
<gene>
    <name evidence="2" type="ORF">TBRA_LOCUS14680</name>
</gene>